<name>A0A2S0VW51_9ALTE</name>
<dbReference type="KEGG" id="cate:C2869_19390"/>
<accession>A0A2S0VW51</accession>
<dbReference type="AlphaFoldDB" id="A0A2S0VW51"/>
<dbReference type="Proteomes" id="UP000244441">
    <property type="component" value="Chromosome"/>
</dbReference>
<dbReference type="OrthoDB" id="8911262at2"/>
<evidence type="ECO:0000313" key="2">
    <source>
        <dbReference type="Proteomes" id="UP000244441"/>
    </source>
</evidence>
<sequence>MQQAELFEIADVKSPCIGLCQSGPRGYCKGCLRSREERYYWKHLNEKQKIKVLSLCEMRKKKLSSKQAKQQEAELMAEFKQQTQFELF</sequence>
<dbReference type="Pfam" id="PF06945">
    <property type="entry name" value="DUF1289"/>
    <property type="match status" value="1"/>
</dbReference>
<proteinExistence type="predicted"/>
<dbReference type="RefSeq" id="WP_108604497.1">
    <property type="nucleotide sequence ID" value="NZ_CP026604.1"/>
</dbReference>
<reference evidence="1 2" key="1">
    <citation type="submission" date="2018-01" db="EMBL/GenBank/DDBJ databases">
        <title>Genome sequence of a Cantenovulum-like bacteria.</title>
        <authorList>
            <person name="Tan W.R."/>
            <person name="Lau N.-S."/>
            <person name="Go F."/>
            <person name="Amirul A.-A.A."/>
        </authorList>
    </citation>
    <scope>NUCLEOTIDE SEQUENCE [LARGE SCALE GENOMIC DNA]</scope>
    <source>
        <strain evidence="1 2">CCB-QB4</strain>
    </source>
</reference>
<evidence type="ECO:0000313" key="1">
    <source>
        <dbReference type="EMBL" id="AWB68438.1"/>
    </source>
</evidence>
<dbReference type="EMBL" id="CP026604">
    <property type="protein sequence ID" value="AWB68438.1"/>
    <property type="molecule type" value="Genomic_DNA"/>
</dbReference>
<dbReference type="PANTHER" id="PTHR35175">
    <property type="entry name" value="DUF1289 DOMAIN-CONTAINING PROTEIN"/>
    <property type="match status" value="1"/>
</dbReference>
<organism evidence="1 2">
    <name type="scientific">Saccharobesus litoralis</name>
    <dbReference type="NCBI Taxonomy" id="2172099"/>
    <lineage>
        <taxon>Bacteria</taxon>
        <taxon>Pseudomonadati</taxon>
        <taxon>Pseudomonadota</taxon>
        <taxon>Gammaproteobacteria</taxon>
        <taxon>Alteromonadales</taxon>
        <taxon>Alteromonadaceae</taxon>
        <taxon>Saccharobesus</taxon>
    </lineage>
</organism>
<protein>
    <submittedName>
        <fullName evidence="1">DUF1289 domain-containing protein</fullName>
    </submittedName>
</protein>
<gene>
    <name evidence="1" type="ORF">C2869_19390</name>
</gene>
<keyword evidence="2" id="KW-1185">Reference proteome</keyword>
<dbReference type="InterPro" id="IPR010710">
    <property type="entry name" value="DUF1289"/>
</dbReference>
<dbReference type="PANTHER" id="PTHR35175:SF1">
    <property type="entry name" value="OXIDOREDUCTASE"/>
    <property type="match status" value="1"/>
</dbReference>